<dbReference type="Proteomes" id="UP000037035">
    <property type="component" value="Unassembled WGS sequence"/>
</dbReference>
<dbReference type="EMBL" id="LAVV01011352">
    <property type="protein sequence ID" value="KNZ47882.1"/>
    <property type="molecule type" value="Genomic_DNA"/>
</dbReference>
<reference evidence="2 3" key="1">
    <citation type="submission" date="2015-08" db="EMBL/GenBank/DDBJ databases">
        <title>Next Generation Sequencing and Analysis of the Genome of Puccinia sorghi L Schw, the Causal Agent of Maize Common Rust.</title>
        <authorList>
            <person name="Rochi L."/>
            <person name="Burguener G."/>
            <person name="Darino M."/>
            <person name="Turjanski A."/>
            <person name="Kreff E."/>
            <person name="Dieguez M.J."/>
            <person name="Sacco F."/>
        </authorList>
    </citation>
    <scope>NUCLEOTIDE SEQUENCE [LARGE SCALE GENOMIC DNA]</scope>
    <source>
        <strain evidence="2 3">RO10H11247</strain>
    </source>
</reference>
<feature type="transmembrane region" description="Helical" evidence="1">
    <location>
        <begin position="233"/>
        <end position="252"/>
    </location>
</feature>
<proteinExistence type="predicted"/>
<feature type="transmembrane region" description="Helical" evidence="1">
    <location>
        <begin position="78"/>
        <end position="101"/>
    </location>
</feature>
<keyword evidence="1" id="KW-0812">Transmembrane</keyword>
<keyword evidence="1" id="KW-1133">Transmembrane helix</keyword>
<evidence type="ECO:0000313" key="3">
    <source>
        <dbReference type="Proteomes" id="UP000037035"/>
    </source>
</evidence>
<evidence type="ECO:0000313" key="2">
    <source>
        <dbReference type="EMBL" id="KNZ47882.1"/>
    </source>
</evidence>
<dbReference type="VEuPathDB" id="FungiDB:VP01_606g3"/>
<feature type="transmembrane region" description="Helical" evidence="1">
    <location>
        <begin position="113"/>
        <end position="131"/>
    </location>
</feature>
<name>A0A0L6UI08_9BASI</name>
<protein>
    <submittedName>
        <fullName evidence="2">Putative signal peptide protein</fullName>
    </submittedName>
</protein>
<feature type="transmembrane region" description="Helical" evidence="1">
    <location>
        <begin position="25"/>
        <end position="44"/>
    </location>
</feature>
<sequence length="623" mass="69492">MQSCGVLIAAWLEHAACQLQAVEQVFFAVIALRPSVLALIVCLYQKHPFPVTRPSVCDFQYLYPVKCISNCWNSNSGLLIYFLFLFFLRINTPSCFIYSFFPSSLSDLNSIHLSVVFIVFFFKPDFDLIFFPSFSTSKLARNSTQMHLTCGEEDLAGSAALKPISFKNLESEKGLFIISHQEPLISRFSILTLQQNQFNSGFKPHAESVNFSPLISHHPLIILNTSNSLPCNAFIFFFFFPLQILCGMFPSAISLSLYSIFILNVFSFFFSLTIYLTFHHSRLNCFNLFGGGNLTVIKFHHQTKFEIQRNLQVTHVAIFPATPERGCLSGGLNTRPFHDAYEFYFNIKTKKVDKCLTTFNRSFAWILACERCGCSSDMPMDKMPMSRSMLATTRLIDPTRPSGQQLTAPRVFCRLRCRLSSRPVRLKEKPCLAFRLKRRSAGSLTAHPQMAHPPAGASLPSVNSTSPILANCKSGSLIGADCVPGPSSRVVKQLAVLMHAMEDDIATVIALPNSWRMPTHVIPDRTTGELEVIPDIGIHIIACGSPGRLTAPGHKITFPRNNSTFTDITTTKEDQPGIDPTFTGLFLTASLCLTIGRCCLRWAWVVAHEGACKRGSCRAAIRS</sequence>
<dbReference type="AlphaFoldDB" id="A0A0L6UI08"/>
<evidence type="ECO:0000256" key="1">
    <source>
        <dbReference type="SAM" id="Phobius"/>
    </source>
</evidence>
<accession>A0A0L6UI08</accession>
<feature type="transmembrane region" description="Helical" evidence="1">
    <location>
        <begin position="258"/>
        <end position="278"/>
    </location>
</feature>
<keyword evidence="3" id="KW-1185">Reference proteome</keyword>
<keyword evidence="1" id="KW-0472">Membrane</keyword>
<organism evidence="2 3">
    <name type="scientific">Puccinia sorghi</name>
    <dbReference type="NCBI Taxonomy" id="27349"/>
    <lineage>
        <taxon>Eukaryota</taxon>
        <taxon>Fungi</taxon>
        <taxon>Dikarya</taxon>
        <taxon>Basidiomycota</taxon>
        <taxon>Pucciniomycotina</taxon>
        <taxon>Pucciniomycetes</taxon>
        <taxon>Pucciniales</taxon>
        <taxon>Pucciniaceae</taxon>
        <taxon>Puccinia</taxon>
    </lineage>
</organism>
<gene>
    <name evidence="2" type="ORF">VP01_606g3</name>
</gene>
<comment type="caution">
    <text evidence="2">The sequence shown here is derived from an EMBL/GenBank/DDBJ whole genome shotgun (WGS) entry which is preliminary data.</text>
</comment>